<evidence type="ECO:0000256" key="1">
    <source>
        <dbReference type="ARBA" id="ARBA00004651"/>
    </source>
</evidence>
<feature type="domain" description="ABC transmembrane type-1" evidence="8">
    <location>
        <begin position="72"/>
        <end position="262"/>
    </location>
</feature>
<keyword evidence="10" id="KW-1185">Reference proteome</keyword>
<dbReference type="AlphaFoldDB" id="A0A0P6XC30"/>
<dbReference type="PANTHER" id="PTHR32243:SF18">
    <property type="entry name" value="INNER MEMBRANE ABC TRANSPORTER PERMEASE PROTEIN YCJP"/>
    <property type="match status" value="1"/>
</dbReference>
<accession>A0A0P6XC30</accession>
<evidence type="ECO:0000256" key="7">
    <source>
        <dbReference type="RuleBase" id="RU363032"/>
    </source>
</evidence>
<keyword evidence="6 7" id="KW-0472">Membrane</keyword>
<organism evidence="9 10">
    <name type="scientific">Ornatilinea apprima</name>
    <dbReference type="NCBI Taxonomy" id="1134406"/>
    <lineage>
        <taxon>Bacteria</taxon>
        <taxon>Bacillati</taxon>
        <taxon>Chloroflexota</taxon>
        <taxon>Anaerolineae</taxon>
        <taxon>Anaerolineales</taxon>
        <taxon>Anaerolineaceae</taxon>
        <taxon>Ornatilinea</taxon>
    </lineage>
</organism>
<dbReference type="EMBL" id="LGCL01000023">
    <property type="protein sequence ID" value="KPL77347.1"/>
    <property type="molecule type" value="Genomic_DNA"/>
</dbReference>
<proteinExistence type="inferred from homology"/>
<dbReference type="Pfam" id="PF00528">
    <property type="entry name" value="BPD_transp_1"/>
    <property type="match status" value="1"/>
</dbReference>
<feature type="transmembrane region" description="Helical" evidence="7">
    <location>
        <begin position="184"/>
        <end position="206"/>
    </location>
</feature>
<keyword evidence="4 7" id="KW-0812">Transmembrane</keyword>
<feature type="transmembrane region" description="Helical" evidence="7">
    <location>
        <begin position="71"/>
        <end position="96"/>
    </location>
</feature>
<evidence type="ECO:0000256" key="4">
    <source>
        <dbReference type="ARBA" id="ARBA00022692"/>
    </source>
</evidence>
<dbReference type="SUPFAM" id="SSF161098">
    <property type="entry name" value="MetI-like"/>
    <property type="match status" value="1"/>
</dbReference>
<name>A0A0P6XC30_9CHLR</name>
<evidence type="ECO:0000259" key="8">
    <source>
        <dbReference type="PROSITE" id="PS50928"/>
    </source>
</evidence>
<dbReference type="GO" id="GO:0005886">
    <property type="term" value="C:plasma membrane"/>
    <property type="evidence" value="ECO:0007669"/>
    <property type="project" value="UniProtKB-SubCell"/>
</dbReference>
<gene>
    <name evidence="9" type="ORF">ADN00_09530</name>
</gene>
<feature type="transmembrane region" description="Helical" evidence="7">
    <location>
        <begin position="12"/>
        <end position="34"/>
    </location>
</feature>
<feature type="transmembrane region" description="Helical" evidence="7">
    <location>
        <begin position="141"/>
        <end position="163"/>
    </location>
</feature>
<dbReference type="InterPro" id="IPR000515">
    <property type="entry name" value="MetI-like"/>
</dbReference>
<dbReference type="InterPro" id="IPR035906">
    <property type="entry name" value="MetI-like_sf"/>
</dbReference>
<dbReference type="CDD" id="cd06261">
    <property type="entry name" value="TM_PBP2"/>
    <property type="match status" value="1"/>
</dbReference>
<feature type="transmembrane region" description="Helical" evidence="7">
    <location>
        <begin position="108"/>
        <end position="129"/>
    </location>
</feature>
<sequence>MQRKFTKLIGDTLSYTFLACALVFFMFPIFWMLMTSLKQPQDTFAIPPIWIFKPTLQNYIKTFVEGAYYKYLFVSLRVTTVSIFVATVISTLAAYATARFRFRGKTGLLMSLLVFYTIPGIAYAIPLYMLYGQLKIQDTPLGLMIIFTALTIPFSTWVLHGYFVSIPKDLEDSAMVDGCTKLGALTRVVLPLAAPGVASTAILTFITTWNSFLYPAILAGSRTKTLPVAVAAFITDTRIEWGQACAVASAVILPVLLLIMFAQRFIVMGLTSGAVKE</sequence>
<dbReference type="OrthoDB" id="9794684at2"/>
<dbReference type="STRING" id="1134406.ADN00_09530"/>
<comment type="similarity">
    <text evidence="7">Belongs to the binding-protein-dependent transport system permease family.</text>
</comment>
<evidence type="ECO:0000256" key="6">
    <source>
        <dbReference type="ARBA" id="ARBA00023136"/>
    </source>
</evidence>
<protein>
    <recommendedName>
        <fullName evidence="8">ABC transmembrane type-1 domain-containing protein</fullName>
    </recommendedName>
</protein>
<dbReference type="PANTHER" id="PTHR32243">
    <property type="entry name" value="MALTOSE TRANSPORT SYSTEM PERMEASE-RELATED"/>
    <property type="match status" value="1"/>
</dbReference>
<comment type="caution">
    <text evidence="9">The sequence shown here is derived from an EMBL/GenBank/DDBJ whole genome shotgun (WGS) entry which is preliminary data.</text>
</comment>
<dbReference type="GO" id="GO:0055085">
    <property type="term" value="P:transmembrane transport"/>
    <property type="evidence" value="ECO:0007669"/>
    <property type="project" value="InterPro"/>
</dbReference>
<dbReference type="InterPro" id="IPR050901">
    <property type="entry name" value="BP-dep_ABC_trans_perm"/>
</dbReference>
<dbReference type="Proteomes" id="UP000050417">
    <property type="component" value="Unassembled WGS sequence"/>
</dbReference>
<evidence type="ECO:0000256" key="2">
    <source>
        <dbReference type="ARBA" id="ARBA00022448"/>
    </source>
</evidence>
<reference evidence="9 10" key="1">
    <citation type="submission" date="2015-07" db="EMBL/GenBank/DDBJ databases">
        <title>Genome sequence of Ornatilinea apprima DSM 23815.</title>
        <authorList>
            <person name="Hemp J."/>
            <person name="Ward L.M."/>
            <person name="Pace L.A."/>
            <person name="Fischer W.W."/>
        </authorList>
    </citation>
    <scope>NUCLEOTIDE SEQUENCE [LARGE SCALE GENOMIC DNA]</scope>
    <source>
        <strain evidence="9 10">P3M-1</strain>
    </source>
</reference>
<evidence type="ECO:0000256" key="3">
    <source>
        <dbReference type="ARBA" id="ARBA00022475"/>
    </source>
</evidence>
<dbReference type="PROSITE" id="PS50928">
    <property type="entry name" value="ABC_TM1"/>
    <property type="match status" value="1"/>
</dbReference>
<keyword evidence="2 7" id="KW-0813">Transport</keyword>
<feature type="transmembrane region" description="Helical" evidence="7">
    <location>
        <begin position="246"/>
        <end position="267"/>
    </location>
</feature>
<evidence type="ECO:0000313" key="10">
    <source>
        <dbReference type="Proteomes" id="UP000050417"/>
    </source>
</evidence>
<comment type="subcellular location">
    <subcellularLocation>
        <location evidence="1 7">Cell membrane</location>
        <topology evidence="1 7">Multi-pass membrane protein</topology>
    </subcellularLocation>
</comment>
<keyword evidence="3" id="KW-1003">Cell membrane</keyword>
<dbReference type="Gene3D" id="1.10.3720.10">
    <property type="entry name" value="MetI-like"/>
    <property type="match status" value="1"/>
</dbReference>
<evidence type="ECO:0000256" key="5">
    <source>
        <dbReference type="ARBA" id="ARBA00022989"/>
    </source>
</evidence>
<keyword evidence="5 7" id="KW-1133">Transmembrane helix</keyword>
<evidence type="ECO:0000313" key="9">
    <source>
        <dbReference type="EMBL" id="KPL77347.1"/>
    </source>
</evidence>
<dbReference type="RefSeq" id="WP_075062757.1">
    <property type="nucleotide sequence ID" value="NZ_LGCL01000023.1"/>
</dbReference>